<evidence type="ECO:0000313" key="5">
    <source>
        <dbReference type="EMBL" id="OLR92118.1"/>
    </source>
</evidence>
<accession>A0A1Q9LJA5</accession>
<evidence type="ECO:0000259" key="4">
    <source>
        <dbReference type="Pfam" id="PF03816"/>
    </source>
</evidence>
<protein>
    <recommendedName>
        <fullName evidence="4">Cell envelope-related transcriptional attenuator domain-containing protein</fullName>
    </recommendedName>
</protein>
<evidence type="ECO:0000313" key="6">
    <source>
        <dbReference type="Proteomes" id="UP000186040"/>
    </source>
</evidence>
<sequence>MSENDGTARSVGLGGFDWSDPDPAPPAPRRRGVGPGALALRFAALLGALLVVVGTGFAYALTTSVTDDIEVMPATMLDGIGPRPAARATGATGPAVTLLIGSDRGQADSPGDVPGDKADTIMLIRQSGDSSHAEVLSISRDSVVDVPGHGTEKINNTLAQGGVPLVVQTVEGLTGVRVDHVMVVDFRALADITTALGGVTVVNPTTTTDPLSRQTFAAGNLTLQGQRAVAFVRQRVALGNDDIDRVLNQQRLLAAIAAKISTIDVLKDPAQLMRVINTVTSNLTVDATLTNDTLQALLRNLVSTPKDKVSFYLAPVKSKSSAAGGAPVLTLDVDALKAAAQAINTDKPVSLEKQKILGG</sequence>
<gene>
    <name evidence="5" type="ORF">BJP25_22505</name>
</gene>
<evidence type="ECO:0000256" key="2">
    <source>
        <dbReference type="SAM" id="MobiDB-lite"/>
    </source>
</evidence>
<reference evidence="5 6" key="1">
    <citation type="submission" date="2016-10" db="EMBL/GenBank/DDBJ databases">
        <title>The Draft Genome Sequence of Actinokineospora bangkokensis 44EHWT reveals the biosynthetic pathway of antifungal compounds Thailandins with unusual extender unit butylmalonyl-CoA.</title>
        <authorList>
            <person name="Greule A."/>
            <person name="Intra B."/>
            <person name="Flemming S."/>
            <person name="Rommel M.G."/>
            <person name="Panbangred W."/>
            <person name="Bechthold A."/>
        </authorList>
    </citation>
    <scope>NUCLEOTIDE SEQUENCE [LARGE SCALE GENOMIC DNA]</scope>
    <source>
        <strain evidence="5 6">44EHW</strain>
    </source>
</reference>
<dbReference type="OrthoDB" id="9782542at2"/>
<name>A0A1Q9LJA5_9PSEU</name>
<dbReference type="AlphaFoldDB" id="A0A1Q9LJA5"/>
<dbReference type="Proteomes" id="UP000186040">
    <property type="component" value="Unassembled WGS sequence"/>
</dbReference>
<comment type="similarity">
    <text evidence="1">Belongs to the LytR/CpsA/Psr (LCP) family.</text>
</comment>
<keyword evidence="3" id="KW-0472">Membrane</keyword>
<dbReference type="InterPro" id="IPR050922">
    <property type="entry name" value="LytR/CpsA/Psr_CW_biosynth"/>
</dbReference>
<evidence type="ECO:0000256" key="3">
    <source>
        <dbReference type="SAM" id="Phobius"/>
    </source>
</evidence>
<dbReference type="NCBIfam" id="TIGR00350">
    <property type="entry name" value="lytR_cpsA_psr"/>
    <property type="match status" value="1"/>
</dbReference>
<dbReference type="Gene3D" id="3.40.630.190">
    <property type="entry name" value="LCP protein"/>
    <property type="match status" value="1"/>
</dbReference>
<keyword evidence="6" id="KW-1185">Reference proteome</keyword>
<feature type="region of interest" description="Disordered" evidence="2">
    <location>
        <begin position="1"/>
        <end position="30"/>
    </location>
</feature>
<comment type="caution">
    <text evidence="5">The sequence shown here is derived from an EMBL/GenBank/DDBJ whole genome shotgun (WGS) entry which is preliminary data.</text>
</comment>
<keyword evidence="3" id="KW-0812">Transmembrane</keyword>
<organism evidence="5 6">
    <name type="scientific">Actinokineospora bangkokensis</name>
    <dbReference type="NCBI Taxonomy" id="1193682"/>
    <lineage>
        <taxon>Bacteria</taxon>
        <taxon>Bacillati</taxon>
        <taxon>Actinomycetota</taxon>
        <taxon>Actinomycetes</taxon>
        <taxon>Pseudonocardiales</taxon>
        <taxon>Pseudonocardiaceae</taxon>
        <taxon>Actinokineospora</taxon>
    </lineage>
</organism>
<proteinExistence type="inferred from homology"/>
<dbReference type="STRING" id="1193682.BJP25_22505"/>
<dbReference type="RefSeq" id="WP_075976004.1">
    <property type="nucleotide sequence ID" value="NZ_MKQR01000017.1"/>
</dbReference>
<dbReference type="PANTHER" id="PTHR33392">
    <property type="entry name" value="POLYISOPRENYL-TEICHOIC ACID--PEPTIDOGLYCAN TEICHOIC ACID TRANSFERASE TAGU"/>
    <property type="match status" value="1"/>
</dbReference>
<keyword evidence="3" id="KW-1133">Transmembrane helix</keyword>
<dbReference type="Pfam" id="PF03816">
    <property type="entry name" value="LytR_cpsA_psr"/>
    <property type="match status" value="1"/>
</dbReference>
<dbReference type="PANTHER" id="PTHR33392:SF6">
    <property type="entry name" value="POLYISOPRENYL-TEICHOIC ACID--PEPTIDOGLYCAN TEICHOIC ACID TRANSFERASE TAGU"/>
    <property type="match status" value="1"/>
</dbReference>
<dbReference type="EMBL" id="MKQR01000017">
    <property type="protein sequence ID" value="OLR92118.1"/>
    <property type="molecule type" value="Genomic_DNA"/>
</dbReference>
<dbReference type="InterPro" id="IPR004474">
    <property type="entry name" value="LytR_CpsA_psr"/>
</dbReference>
<evidence type="ECO:0000256" key="1">
    <source>
        <dbReference type="ARBA" id="ARBA00006068"/>
    </source>
</evidence>
<feature type="domain" description="Cell envelope-related transcriptional attenuator" evidence="4">
    <location>
        <begin position="118"/>
        <end position="261"/>
    </location>
</feature>
<feature type="transmembrane region" description="Helical" evidence="3">
    <location>
        <begin position="38"/>
        <end position="61"/>
    </location>
</feature>